<dbReference type="Gene3D" id="3.40.50.150">
    <property type="entry name" value="Vaccinia Virus protein VP39"/>
    <property type="match status" value="1"/>
</dbReference>
<feature type="binding site" evidence="7">
    <location>
        <position position="120"/>
    </location>
    <ligand>
        <name>S-adenosyl-L-methionine</name>
        <dbReference type="ChEBI" id="CHEBI:59789"/>
    </ligand>
</feature>
<evidence type="ECO:0000256" key="7">
    <source>
        <dbReference type="HAMAP-Rule" id="MF_01057"/>
    </source>
</evidence>
<evidence type="ECO:0000256" key="4">
    <source>
        <dbReference type="ARBA" id="ARBA00022679"/>
    </source>
</evidence>
<comment type="caution">
    <text evidence="8">The sequence shown here is derived from an EMBL/GenBank/DDBJ whole genome shotgun (WGS) entry which is preliminary data.</text>
</comment>
<comment type="caution">
    <text evidence="7">Lacks conserved residue(s) required for the propagation of feature annotation.</text>
</comment>
<evidence type="ECO:0000313" key="8">
    <source>
        <dbReference type="EMBL" id="KAB7661454.1"/>
    </source>
</evidence>
<evidence type="ECO:0000313" key="9">
    <source>
        <dbReference type="Proteomes" id="UP000430564"/>
    </source>
</evidence>
<dbReference type="GO" id="GO:0043527">
    <property type="term" value="C:tRNA methyltransferase complex"/>
    <property type="evidence" value="ECO:0007669"/>
    <property type="project" value="TreeGrafter"/>
</dbReference>
<comment type="similarity">
    <text evidence="7">Belongs to the class I-like SAM-binding methyltransferase superfamily. TrmB family.</text>
</comment>
<feature type="binding site" evidence="7">
    <location>
        <position position="147"/>
    </location>
    <ligand>
        <name>substrate</name>
    </ligand>
</feature>
<comment type="pathway">
    <text evidence="7">tRNA modification; N(7)-methylguanine-tRNA biosynthesis.</text>
</comment>
<dbReference type="PANTHER" id="PTHR23417:SF14">
    <property type="entry name" value="PENTACOTRIPEPTIDE-REPEAT REGION OF PRORP DOMAIN-CONTAINING PROTEIN"/>
    <property type="match status" value="1"/>
</dbReference>
<keyword evidence="6 7" id="KW-0819">tRNA processing</keyword>
<accession>A0A6I1ES61</accession>
<comment type="catalytic activity">
    <reaction evidence="1 7">
        <text>guanosine(46) in tRNA + S-adenosyl-L-methionine = N(7)-methylguanosine(46) in tRNA + S-adenosyl-L-homocysteine</text>
        <dbReference type="Rhea" id="RHEA:42708"/>
        <dbReference type="Rhea" id="RHEA-COMP:10188"/>
        <dbReference type="Rhea" id="RHEA-COMP:10189"/>
        <dbReference type="ChEBI" id="CHEBI:57856"/>
        <dbReference type="ChEBI" id="CHEBI:59789"/>
        <dbReference type="ChEBI" id="CHEBI:74269"/>
        <dbReference type="ChEBI" id="CHEBI:74480"/>
        <dbReference type="EC" id="2.1.1.33"/>
    </reaction>
</comment>
<comment type="function">
    <text evidence="2 7">Catalyzes the formation of N(7)-methylguanine at position 46 (m7G46) in tRNA.</text>
</comment>
<dbReference type="InterPro" id="IPR003358">
    <property type="entry name" value="tRNA_(Gua-N-7)_MeTrfase_Trmb"/>
</dbReference>
<dbReference type="AlphaFoldDB" id="A0A6I1ES61"/>
<dbReference type="Proteomes" id="UP000430564">
    <property type="component" value="Unassembled WGS sequence"/>
</dbReference>
<dbReference type="InterPro" id="IPR029063">
    <property type="entry name" value="SAM-dependent_MTases_sf"/>
</dbReference>
<feature type="binding site" evidence="7">
    <location>
        <position position="179"/>
    </location>
    <ligand>
        <name>substrate</name>
    </ligand>
</feature>
<evidence type="ECO:0000256" key="2">
    <source>
        <dbReference type="ARBA" id="ARBA00003015"/>
    </source>
</evidence>
<dbReference type="UniPathway" id="UPA00989"/>
<keyword evidence="5 7" id="KW-0949">S-adenosyl-L-methionine</keyword>
<dbReference type="PROSITE" id="PS51625">
    <property type="entry name" value="SAM_MT_TRMB"/>
    <property type="match status" value="1"/>
</dbReference>
<gene>
    <name evidence="7 8" type="primary">trmB</name>
    <name evidence="8" type="ORF">GBM95_04540</name>
</gene>
<dbReference type="PANTHER" id="PTHR23417">
    <property type="entry name" value="3-DEOXY-D-MANNO-OCTULOSONIC-ACID TRANSFERASE/TRNA GUANINE-N 7 - -METHYLTRANSFERASE"/>
    <property type="match status" value="1"/>
</dbReference>
<keyword evidence="3 7" id="KW-0489">Methyltransferase</keyword>
<keyword evidence="4 7" id="KW-0808">Transferase</keyword>
<reference evidence="8 9" key="1">
    <citation type="submission" date="2019-10" db="EMBL/GenBank/DDBJ databases">
        <title>Genome diversity of Sutterella seckii.</title>
        <authorList>
            <person name="Chaplin A.V."/>
            <person name="Sokolova S.R."/>
            <person name="Mosin K.A."/>
            <person name="Ivanova E.L."/>
            <person name="Kochetkova T.O."/>
            <person name="Goltsov A.Y."/>
            <person name="Trofimov D.Y."/>
            <person name="Efimov B.A."/>
        </authorList>
    </citation>
    <scope>NUCLEOTIDE SEQUENCE [LARGE SCALE GENOMIC DNA]</scope>
    <source>
        <strain evidence="8 9">ASD393</strain>
    </source>
</reference>
<dbReference type="CDD" id="cd02440">
    <property type="entry name" value="AdoMet_MTases"/>
    <property type="match status" value="1"/>
</dbReference>
<evidence type="ECO:0000256" key="3">
    <source>
        <dbReference type="ARBA" id="ARBA00022603"/>
    </source>
</evidence>
<name>A0A6I1ES61_9BURK</name>
<proteinExistence type="inferred from homology"/>
<evidence type="ECO:0000256" key="5">
    <source>
        <dbReference type="ARBA" id="ARBA00022691"/>
    </source>
</evidence>
<dbReference type="Pfam" id="PF02390">
    <property type="entry name" value="Methyltransf_4"/>
    <property type="match status" value="1"/>
</dbReference>
<dbReference type="EMBL" id="WEHX01000018">
    <property type="protein sequence ID" value="KAB7661454.1"/>
    <property type="molecule type" value="Genomic_DNA"/>
</dbReference>
<feature type="binding site" evidence="7">
    <location>
        <position position="68"/>
    </location>
    <ligand>
        <name>S-adenosyl-L-methionine</name>
        <dbReference type="ChEBI" id="CHEBI:59789"/>
    </ligand>
</feature>
<feature type="binding site" evidence="7">
    <location>
        <position position="143"/>
    </location>
    <ligand>
        <name>S-adenosyl-L-methionine</name>
        <dbReference type="ChEBI" id="CHEBI:59789"/>
    </ligand>
</feature>
<dbReference type="NCBIfam" id="TIGR00091">
    <property type="entry name" value="tRNA (guanosine(46)-N7)-methyltransferase TrmB"/>
    <property type="match status" value="1"/>
</dbReference>
<organism evidence="8 9">
    <name type="scientific">Sutterella seckii</name>
    <dbReference type="NCBI Taxonomy" id="1944635"/>
    <lineage>
        <taxon>Bacteria</taxon>
        <taxon>Pseudomonadati</taxon>
        <taxon>Pseudomonadota</taxon>
        <taxon>Betaproteobacteria</taxon>
        <taxon>Burkholderiales</taxon>
        <taxon>Sutterellaceae</taxon>
        <taxon>Sutterella</taxon>
    </lineage>
</organism>
<dbReference type="EC" id="2.1.1.33" evidence="7"/>
<protein>
    <recommendedName>
        <fullName evidence="7">tRNA (guanine-N(7)-)-methyltransferase</fullName>
        <ecNumber evidence="7">2.1.1.33</ecNumber>
    </recommendedName>
    <alternativeName>
        <fullName evidence="7">tRNA (guanine(46)-N(7))-methyltransferase</fullName>
    </alternativeName>
    <alternativeName>
        <fullName evidence="7">tRNA(m7G46)-methyltransferase</fullName>
    </alternativeName>
</protein>
<evidence type="ECO:0000256" key="6">
    <source>
        <dbReference type="ARBA" id="ARBA00022694"/>
    </source>
</evidence>
<dbReference type="SUPFAM" id="SSF53335">
    <property type="entry name" value="S-adenosyl-L-methionine-dependent methyltransferases"/>
    <property type="match status" value="1"/>
</dbReference>
<dbReference type="InterPro" id="IPR055361">
    <property type="entry name" value="tRNA_methyltr_TrmB_bact"/>
</dbReference>
<evidence type="ECO:0000256" key="1">
    <source>
        <dbReference type="ARBA" id="ARBA00000142"/>
    </source>
</evidence>
<dbReference type="RefSeq" id="WP_152157999.1">
    <property type="nucleotide sequence ID" value="NZ_WEHX01000018.1"/>
</dbReference>
<dbReference type="OrthoDB" id="9802090at2"/>
<dbReference type="HAMAP" id="MF_01057">
    <property type="entry name" value="tRNA_methyltr_TrmB"/>
    <property type="match status" value="1"/>
</dbReference>
<feature type="binding site" evidence="7">
    <location>
        <position position="93"/>
    </location>
    <ligand>
        <name>S-adenosyl-L-methionine</name>
        <dbReference type="ChEBI" id="CHEBI:59789"/>
    </ligand>
</feature>
<dbReference type="GO" id="GO:0008176">
    <property type="term" value="F:tRNA (guanine(46)-N7)-methyltransferase activity"/>
    <property type="evidence" value="ECO:0007669"/>
    <property type="project" value="UniProtKB-UniRule"/>
</dbReference>
<sequence length="239" mass="27236">MEKKELTPEELEELKQRHIRSFVMRRGHISNAQKRALEEALPRYAVEYEPKLLDFNAAFGREAPVVLEIGCGMGETTCAIAAAHPEINFLGCEVFAAGVGALAKRLDEMALTNVRIVRHDAVEVVRDMIPENFLAGVHIYFPDPWRKARHHKRRLVAQPFIGMLVSRIAPGGYIHCATDWENYSEQMMEVLSAEPKLRNLYDGFSPVMANPLCERPQTKFQARGERLGHGIWDLVFIRR</sequence>